<sequence>MWQCSALLVSCVLALVWSETVFDVSKYFDRVRGVSAKDRRPASITQVKKSVPREVKRVVQNRRVSEGIRGTRNTLYPFEATQFQEVGQTAPGLVVESSRLNIQAPPSRKYYNPALKKVPFPFDLPVEQPYPFQSTSFANLYPTASGFQLEDGLLPTTAAAFPPTAIASLPPTSIDFTSPEFVADSWRSFQHIPVSAPSAIPNFSTRPPWIPRGGKSDFKPQRGNLQTGSAPGNQVSVVQNTKIPTITAGNVSDLIKMVEQLIIASNQNSTNTTNTSIPNFRRFFKHPSVG</sequence>
<evidence type="ECO:0000313" key="3">
    <source>
        <dbReference type="EMBL" id="CAH1406449.1"/>
    </source>
</evidence>
<evidence type="ECO:0008006" key="5">
    <source>
        <dbReference type="Google" id="ProtNLM"/>
    </source>
</evidence>
<reference evidence="3" key="1">
    <citation type="submission" date="2022-01" db="EMBL/GenBank/DDBJ databases">
        <authorList>
            <person name="King R."/>
        </authorList>
    </citation>
    <scope>NUCLEOTIDE SEQUENCE</scope>
</reference>
<dbReference type="Proteomes" id="UP001152798">
    <property type="component" value="Chromosome 6"/>
</dbReference>
<dbReference type="EMBL" id="OV725082">
    <property type="protein sequence ID" value="CAH1406449.1"/>
    <property type="molecule type" value="Genomic_DNA"/>
</dbReference>
<feature type="region of interest" description="Disordered" evidence="1">
    <location>
        <begin position="212"/>
        <end position="233"/>
    </location>
</feature>
<dbReference type="AlphaFoldDB" id="A0A9P0MVD2"/>
<feature type="signal peptide" evidence="2">
    <location>
        <begin position="1"/>
        <end position="18"/>
    </location>
</feature>
<organism evidence="3 4">
    <name type="scientific">Nezara viridula</name>
    <name type="common">Southern green stink bug</name>
    <name type="synonym">Cimex viridulus</name>
    <dbReference type="NCBI Taxonomy" id="85310"/>
    <lineage>
        <taxon>Eukaryota</taxon>
        <taxon>Metazoa</taxon>
        <taxon>Ecdysozoa</taxon>
        <taxon>Arthropoda</taxon>
        <taxon>Hexapoda</taxon>
        <taxon>Insecta</taxon>
        <taxon>Pterygota</taxon>
        <taxon>Neoptera</taxon>
        <taxon>Paraneoptera</taxon>
        <taxon>Hemiptera</taxon>
        <taxon>Heteroptera</taxon>
        <taxon>Panheteroptera</taxon>
        <taxon>Pentatomomorpha</taxon>
        <taxon>Pentatomoidea</taxon>
        <taxon>Pentatomidae</taxon>
        <taxon>Pentatominae</taxon>
        <taxon>Nezara</taxon>
    </lineage>
</organism>
<evidence type="ECO:0000256" key="2">
    <source>
        <dbReference type="SAM" id="SignalP"/>
    </source>
</evidence>
<keyword evidence="4" id="KW-1185">Reference proteome</keyword>
<feature type="compositionally biased region" description="Polar residues" evidence="1">
    <location>
        <begin position="223"/>
        <end position="233"/>
    </location>
</feature>
<dbReference type="OrthoDB" id="6634297at2759"/>
<accession>A0A9P0MVD2</accession>
<name>A0A9P0MVD2_NEZVI</name>
<gene>
    <name evidence="3" type="ORF">NEZAVI_LOCUS14378</name>
</gene>
<proteinExistence type="predicted"/>
<protein>
    <recommendedName>
        <fullName evidence="5">Neuropeptide</fullName>
    </recommendedName>
</protein>
<evidence type="ECO:0000256" key="1">
    <source>
        <dbReference type="SAM" id="MobiDB-lite"/>
    </source>
</evidence>
<keyword evidence="2" id="KW-0732">Signal</keyword>
<feature type="chain" id="PRO_5040416029" description="Neuropeptide" evidence="2">
    <location>
        <begin position="19"/>
        <end position="290"/>
    </location>
</feature>
<evidence type="ECO:0000313" key="4">
    <source>
        <dbReference type="Proteomes" id="UP001152798"/>
    </source>
</evidence>